<evidence type="ECO:0000313" key="2">
    <source>
        <dbReference type="Proteomes" id="UP001212997"/>
    </source>
</evidence>
<name>A0AAD5V3B5_9APHY</name>
<gene>
    <name evidence="1" type="ORF">NLI96_g5279</name>
</gene>
<dbReference type="Gene3D" id="3.80.10.10">
    <property type="entry name" value="Ribonuclease Inhibitor"/>
    <property type="match status" value="1"/>
</dbReference>
<evidence type="ECO:0008006" key="3">
    <source>
        <dbReference type="Google" id="ProtNLM"/>
    </source>
</evidence>
<keyword evidence="2" id="KW-1185">Reference proteome</keyword>
<evidence type="ECO:0000313" key="1">
    <source>
        <dbReference type="EMBL" id="KAJ3484979.1"/>
    </source>
</evidence>
<dbReference type="EMBL" id="JANAWD010000169">
    <property type="protein sequence ID" value="KAJ3484979.1"/>
    <property type="molecule type" value="Genomic_DNA"/>
</dbReference>
<organism evidence="1 2">
    <name type="scientific">Meripilus lineatus</name>
    <dbReference type="NCBI Taxonomy" id="2056292"/>
    <lineage>
        <taxon>Eukaryota</taxon>
        <taxon>Fungi</taxon>
        <taxon>Dikarya</taxon>
        <taxon>Basidiomycota</taxon>
        <taxon>Agaricomycotina</taxon>
        <taxon>Agaricomycetes</taxon>
        <taxon>Polyporales</taxon>
        <taxon>Meripilaceae</taxon>
        <taxon>Meripilus</taxon>
    </lineage>
</organism>
<proteinExistence type="predicted"/>
<sequence>MIPEEVLADILLLYIDLAVRDPVFTVSAQYFDKTPRRLYRWIQVTQVCRYWRGISLSYPRMWGHIIINRPEMAEECLKRSGCSPLYIWRFGRSRLSEKEDRVIQLALGHLSRIQDIRFSTADRDFSSTWFPREGSEPLSAASLTSLNLDTSGYCTGLLEYLSDLKPPRLRHLELYGCDNHTWLLTPIPPSLRFFKVTITQTRVHRGIETIDTPDQYRYLESLHIITNSMSFIFPPANNFQPQPRFSSLKYLFIHCYLVEDIYRGIQLLKFPPDAQVRVSAGHGVPSLGRLSELCGWSTCRSLAIKAWPERDTFSVCGWTERLTTARIQHGQISPLCAFTCRITQSDTTRFLFTLEQVLPKVQTMVFAQCGEGKDPGRLFAKVASLLPEVSQIGFIGKVECLDDVLQVMSRHATCLVIQPAQWSPEISDTIIRFLDLERSYEEGVRLSRLEIPDTAHKESITALQTLAGEVVAVRPIPLQMQEKRDVFYDGATPLL</sequence>
<comment type="caution">
    <text evidence="1">The sequence shown here is derived from an EMBL/GenBank/DDBJ whole genome shotgun (WGS) entry which is preliminary data.</text>
</comment>
<protein>
    <recommendedName>
        <fullName evidence="3">F-box domain-containing protein</fullName>
    </recommendedName>
</protein>
<reference evidence="1" key="1">
    <citation type="submission" date="2022-07" db="EMBL/GenBank/DDBJ databases">
        <title>Genome Sequence of Physisporinus lineatus.</title>
        <authorList>
            <person name="Buettner E."/>
        </authorList>
    </citation>
    <scope>NUCLEOTIDE SEQUENCE</scope>
    <source>
        <strain evidence="1">VT162</strain>
    </source>
</reference>
<dbReference type="InterPro" id="IPR032675">
    <property type="entry name" value="LRR_dom_sf"/>
</dbReference>
<dbReference type="AlphaFoldDB" id="A0AAD5V3B5"/>
<accession>A0AAD5V3B5</accession>
<dbReference type="SUPFAM" id="SSF52047">
    <property type="entry name" value="RNI-like"/>
    <property type="match status" value="1"/>
</dbReference>
<dbReference type="Proteomes" id="UP001212997">
    <property type="component" value="Unassembled WGS sequence"/>
</dbReference>